<keyword evidence="1" id="KW-0472">Membrane</keyword>
<dbReference type="EMBL" id="FNQY01000009">
    <property type="protein sequence ID" value="SEA15233.1"/>
    <property type="molecule type" value="Genomic_DNA"/>
</dbReference>
<keyword evidence="1" id="KW-0812">Transmembrane</keyword>
<dbReference type="Proteomes" id="UP000199041">
    <property type="component" value="Unassembled WGS sequence"/>
</dbReference>
<sequence length="745" mass="86877">MPLANIIDICIPLDIAILSIAYPIILDKLSNFGDRYGSEYLENAFNLEYPQKKVFTSFENSSSVNLISGITLISFLLLIFPMKPIILINCWVINNSADLIVLVCTGFLLFTFIKFIDLVRLYTGKSTDLLKHVISQYYKFDNGNYDESIYLKCINELSYYSVEKQDEHLQETLLKFYYGLFSRIRRNSKTSEDLIYPSDLYFMTYKLSEISVNTKKNKLAAIEDRAVSGSWLLGNENVKISEQTYNWLWRNLLVIHKKKSMIRSFWANSFNYYMFTLRAIDEEYRGRELVNENEIRIREEERRIFIQFHLALGGLLLYRSQYASLKYIFEYSQSTPPNYVLFPQSMTSIFYWFEYFYNDFSFDSRLQYKYPFPGLNNLGNGDGVKMWICRYIALLFVRQFFIDAHYVYQKFTDQPVLPNEIVDLMDLQNCLPYFKSCLAFVIQNKGLLETVSFISSLEEKYYQFLTNLEDRIKDKTKEVKLNAKLSKEKIEQFNLTSNMLLSEAVSEYRLAGVFTDHLVSGHRFIASTIEGTSVLLSKSAFVEGDIPHLNFDRILADSISRRLIKFKIPGSFGVAATKRYLVKMNDLIATLTKIRNGNDDLVLILINRDYELDIDFKKHGFMVKEIRALGPGIRNEIYILREKDLPAIEFKELDGKEIDEFGLKSINEELRIYSSIVLLSKVESKPSGSERRDDPNSDSLKVRASIMFHWLVSFSEDREVIKLNIFSPYKEQGIPNDLKEIDPLV</sequence>
<evidence type="ECO:0000256" key="1">
    <source>
        <dbReference type="SAM" id="Phobius"/>
    </source>
</evidence>
<evidence type="ECO:0000313" key="2">
    <source>
        <dbReference type="EMBL" id="SEA15233.1"/>
    </source>
</evidence>
<accession>A0A1H3YUK7</accession>
<dbReference type="OrthoDB" id="977357at2"/>
<name>A0A1H3YUK7_9BACT</name>
<evidence type="ECO:0000313" key="3">
    <source>
        <dbReference type="Proteomes" id="UP000199041"/>
    </source>
</evidence>
<dbReference type="STRING" id="551991.SAMN05192529_10965"/>
<reference evidence="2 3" key="1">
    <citation type="submission" date="2016-10" db="EMBL/GenBank/DDBJ databases">
        <authorList>
            <person name="de Groot N.N."/>
        </authorList>
    </citation>
    <scope>NUCLEOTIDE SEQUENCE [LARGE SCALE GENOMIC DNA]</scope>
    <source>
        <strain evidence="2 3">Vu-144</strain>
    </source>
</reference>
<organism evidence="2 3">
    <name type="scientific">Arachidicoccus rhizosphaerae</name>
    <dbReference type="NCBI Taxonomy" id="551991"/>
    <lineage>
        <taxon>Bacteria</taxon>
        <taxon>Pseudomonadati</taxon>
        <taxon>Bacteroidota</taxon>
        <taxon>Chitinophagia</taxon>
        <taxon>Chitinophagales</taxon>
        <taxon>Chitinophagaceae</taxon>
        <taxon>Arachidicoccus</taxon>
    </lineage>
</organism>
<protein>
    <submittedName>
        <fullName evidence="2">Uncharacterized protein</fullName>
    </submittedName>
</protein>
<dbReference type="RefSeq" id="WP_091397061.1">
    <property type="nucleotide sequence ID" value="NZ_FNQY01000009.1"/>
</dbReference>
<gene>
    <name evidence="2" type="ORF">SAMN05192529_10965</name>
</gene>
<dbReference type="AlphaFoldDB" id="A0A1H3YUK7"/>
<keyword evidence="3" id="KW-1185">Reference proteome</keyword>
<proteinExistence type="predicted"/>
<feature type="transmembrane region" description="Helical" evidence="1">
    <location>
        <begin position="6"/>
        <end position="26"/>
    </location>
</feature>
<feature type="transmembrane region" description="Helical" evidence="1">
    <location>
        <begin position="100"/>
        <end position="122"/>
    </location>
</feature>
<keyword evidence="1" id="KW-1133">Transmembrane helix</keyword>